<accession>A0A7C4G925</accession>
<comment type="caution">
    <text evidence="2">The sequence shown here is derived from an EMBL/GenBank/DDBJ whole genome shotgun (WGS) entry which is preliminary data.</text>
</comment>
<name>A0A7C4G925_UNCW3</name>
<protein>
    <submittedName>
        <fullName evidence="2">Uncharacterized protein</fullName>
    </submittedName>
</protein>
<dbReference type="EMBL" id="DSUT01000013">
    <property type="protein sequence ID" value="HGK27494.1"/>
    <property type="molecule type" value="Genomic_DNA"/>
</dbReference>
<gene>
    <name evidence="2" type="ORF">ENS41_00870</name>
</gene>
<proteinExistence type="predicted"/>
<sequence>MKEGRLDPGRSILQCFTLPELGMLARRQKLAPTAPRSRAEAVRLITAHLDLAGTVDAIRTHFSRPVPPENTRLDSGPPRHGEAEVLTHDELRLEQGNAGTRLRLSSTQLFLENLWPVLACTIAAVRADASAIDAGTYELRSGRLRLKLARAGLISFRIEFLRLKPRTRQPQYLLEPIA</sequence>
<dbReference type="AlphaFoldDB" id="A0A7C4G925"/>
<evidence type="ECO:0000313" key="2">
    <source>
        <dbReference type="EMBL" id="HGK27494.1"/>
    </source>
</evidence>
<evidence type="ECO:0000256" key="1">
    <source>
        <dbReference type="SAM" id="MobiDB-lite"/>
    </source>
</evidence>
<organism evidence="2">
    <name type="scientific">candidate division WOR-3 bacterium</name>
    <dbReference type="NCBI Taxonomy" id="2052148"/>
    <lineage>
        <taxon>Bacteria</taxon>
        <taxon>Bacteria division WOR-3</taxon>
    </lineage>
</organism>
<reference evidence="2" key="1">
    <citation type="journal article" date="2020" name="mSystems">
        <title>Genome- and Community-Level Interaction Insights into Carbon Utilization and Element Cycling Functions of Hydrothermarchaeota in Hydrothermal Sediment.</title>
        <authorList>
            <person name="Zhou Z."/>
            <person name="Liu Y."/>
            <person name="Xu W."/>
            <person name="Pan J."/>
            <person name="Luo Z.H."/>
            <person name="Li M."/>
        </authorList>
    </citation>
    <scope>NUCLEOTIDE SEQUENCE [LARGE SCALE GENOMIC DNA]</scope>
    <source>
        <strain evidence="2">SpSt-488</strain>
    </source>
</reference>
<feature type="region of interest" description="Disordered" evidence="1">
    <location>
        <begin position="62"/>
        <end position="81"/>
    </location>
</feature>